<accession>A0A1M2VCT2</accession>
<reference evidence="4 5" key="1">
    <citation type="submission" date="2016-10" db="EMBL/GenBank/DDBJ databases">
        <title>Genome sequence of the basidiomycete white-rot fungus Trametes pubescens.</title>
        <authorList>
            <person name="Makela M.R."/>
            <person name="Granchi Z."/>
            <person name="Peng M."/>
            <person name="De Vries R.P."/>
            <person name="Grigoriev I."/>
            <person name="Riley R."/>
            <person name="Hilden K."/>
        </authorList>
    </citation>
    <scope>NUCLEOTIDE SEQUENCE [LARGE SCALE GENOMIC DNA]</scope>
    <source>
        <strain evidence="4 5">FBCC735</strain>
    </source>
</reference>
<dbReference type="SMART" id="SM00355">
    <property type="entry name" value="ZnF_C2H2"/>
    <property type="match status" value="1"/>
</dbReference>
<keyword evidence="1" id="KW-0863">Zinc-finger</keyword>
<dbReference type="InterPro" id="IPR013087">
    <property type="entry name" value="Znf_C2H2_type"/>
</dbReference>
<evidence type="ECO:0000259" key="3">
    <source>
        <dbReference type="PROSITE" id="PS50157"/>
    </source>
</evidence>
<proteinExistence type="predicted"/>
<dbReference type="PROSITE" id="PS00028">
    <property type="entry name" value="ZINC_FINGER_C2H2_1"/>
    <property type="match status" value="1"/>
</dbReference>
<dbReference type="PROSITE" id="PS50157">
    <property type="entry name" value="ZINC_FINGER_C2H2_2"/>
    <property type="match status" value="1"/>
</dbReference>
<name>A0A1M2VCT2_TRAPU</name>
<evidence type="ECO:0000313" key="5">
    <source>
        <dbReference type="Proteomes" id="UP000184267"/>
    </source>
</evidence>
<keyword evidence="1" id="KW-0862">Zinc</keyword>
<evidence type="ECO:0000256" key="2">
    <source>
        <dbReference type="SAM" id="MobiDB-lite"/>
    </source>
</evidence>
<dbReference type="OrthoDB" id="10654272at2759"/>
<gene>
    <name evidence="4" type="ORF">TRAPUB_3788</name>
</gene>
<sequence length="539" mass="59433">MARTRSQKEKAQGKPSRERRLENAAHAVVVAIHAVEAAVPEEEVATPEEEVATPEEEVATPEEEVVIPEEEVATHEAQPQGPAQAAGRRLTKEEYAAEIKAKLEAEEKRYTDETGDFKWTLSRWKGEKSADDQYHCPFAGCPAFFQRRADYQRHRNSTHLGLKIKRTSEFRKHMEKVHDYAEEALVHDELTALRVKKDKKHHDDKKDDKDDIDDFPPPSKGRRRVNRRRRVKGVGRVNGSDHVEEGEVSVPAIAGPSRHTGSNALLSNDGDFAAVPPPYSPTPRFGEIPLFFPHSDGVASTPGLSSSGPSPSPGVSEVTYHELLERQYYAPQQSLDSLESFERCIDPALYGVTHNTIMSSFSTAAPEYTMPAPSYGVSQGGNTYEPNAAPFVIVPQHMGAPLDLQDTQASHLPGALEGYGISSAALALSSDPNFDMGYGVHPLNSLSLPVYPGMLSSDPYSDMLSSNSYLDMPSYASYTTYPERHRPAAMMEPPTLDSSLVSGQLFASEDPWAPQWDSESRGHSNGTVPSWPESYRSCM</sequence>
<dbReference type="GO" id="GO:0008270">
    <property type="term" value="F:zinc ion binding"/>
    <property type="evidence" value="ECO:0007669"/>
    <property type="project" value="UniProtKB-KW"/>
</dbReference>
<dbReference type="AlphaFoldDB" id="A0A1M2VCT2"/>
<feature type="compositionally biased region" description="Basic residues" evidence="2">
    <location>
        <begin position="220"/>
        <end position="233"/>
    </location>
</feature>
<keyword evidence="1" id="KW-0479">Metal-binding</keyword>
<evidence type="ECO:0000256" key="1">
    <source>
        <dbReference type="PROSITE-ProRule" id="PRU00042"/>
    </source>
</evidence>
<dbReference type="STRING" id="154538.A0A1M2VCT2"/>
<feature type="region of interest" description="Disordered" evidence="2">
    <location>
        <begin position="511"/>
        <end position="539"/>
    </location>
</feature>
<evidence type="ECO:0000313" key="4">
    <source>
        <dbReference type="EMBL" id="OJT05347.1"/>
    </source>
</evidence>
<dbReference type="Proteomes" id="UP000184267">
    <property type="component" value="Unassembled WGS sequence"/>
</dbReference>
<dbReference type="EMBL" id="MNAD01001463">
    <property type="protein sequence ID" value="OJT05347.1"/>
    <property type="molecule type" value="Genomic_DNA"/>
</dbReference>
<feature type="compositionally biased region" description="Low complexity" evidence="2">
    <location>
        <begin position="77"/>
        <end position="87"/>
    </location>
</feature>
<comment type="caution">
    <text evidence="4">The sequence shown here is derived from an EMBL/GenBank/DDBJ whole genome shotgun (WGS) entry which is preliminary data.</text>
</comment>
<feature type="region of interest" description="Disordered" evidence="2">
    <location>
        <begin position="196"/>
        <end position="246"/>
    </location>
</feature>
<organism evidence="4 5">
    <name type="scientific">Trametes pubescens</name>
    <name type="common">White-rot fungus</name>
    <dbReference type="NCBI Taxonomy" id="154538"/>
    <lineage>
        <taxon>Eukaryota</taxon>
        <taxon>Fungi</taxon>
        <taxon>Dikarya</taxon>
        <taxon>Basidiomycota</taxon>
        <taxon>Agaricomycotina</taxon>
        <taxon>Agaricomycetes</taxon>
        <taxon>Polyporales</taxon>
        <taxon>Polyporaceae</taxon>
        <taxon>Trametes</taxon>
    </lineage>
</organism>
<feature type="compositionally biased region" description="Acidic residues" evidence="2">
    <location>
        <begin position="39"/>
        <end position="71"/>
    </location>
</feature>
<feature type="region of interest" description="Disordered" evidence="2">
    <location>
        <begin position="1"/>
        <end position="24"/>
    </location>
</feature>
<keyword evidence="5" id="KW-1185">Reference proteome</keyword>
<feature type="domain" description="C2H2-type" evidence="3">
    <location>
        <begin position="134"/>
        <end position="164"/>
    </location>
</feature>
<feature type="compositionally biased region" description="Basic and acidic residues" evidence="2">
    <location>
        <begin position="1"/>
        <end position="23"/>
    </location>
</feature>
<feature type="region of interest" description="Disordered" evidence="2">
    <location>
        <begin position="39"/>
        <end position="91"/>
    </location>
</feature>
<protein>
    <recommendedName>
        <fullName evidence="3">C2H2-type domain-containing protein</fullName>
    </recommendedName>
</protein>